<dbReference type="SUPFAM" id="SSF103473">
    <property type="entry name" value="MFS general substrate transporter"/>
    <property type="match status" value="1"/>
</dbReference>
<comment type="similarity">
    <text evidence="2">Belongs to the major facilitator superfamily. MFSD6 family.</text>
</comment>
<dbReference type="PANTHER" id="PTHR16172">
    <property type="entry name" value="MAJOR FACILITATOR SUPERFAMILY DOMAIN-CONTAINING PROTEIN 6-LIKE"/>
    <property type="match status" value="1"/>
</dbReference>
<name>A0A0K2USL4_LEPSM</name>
<proteinExistence type="inferred from homology"/>
<dbReference type="GO" id="GO:0016020">
    <property type="term" value="C:membrane"/>
    <property type="evidence" value="ECO:0007669"/>
    <property type="project" value="UniProtKB-SubCell"/>
</dbReference>
<feature type="transmembrane region" description="Helical" evidence="6">
    <location>
        <begin position="510"/>
        <end position="533"/>
    </location>
</feature>
<evidence type="ECO:0000313" key="8">
    <source>
        <dbReference type="EMBL" id="CDW41045.1"/>
    </source>
</evidence>
<keyword evidence="3 6" id="KW-0812">Transmembrane</keyword>
<dbReference type="Gene3D" id="1.20.1250.20">
    <property type="entry name" value="MFS general substrate transporter like domains"/>
    <property type="match status" value="2"/>
</dbReference>
<dbReference type="Pfam" id="PF12832">
    <property type="entry name" value="MFS_1_like"/>
    <property type="match status" value="1"/>
</dbReference>
<organism evidence="8">
    <name type="scientific">Lepeophtheirus salmonis</name>
    <name type="common">Salmon louse</name>
    <name type="synonym">Caligus salmonis</name>
    <dbReference type="NCBI Taxonomy" id="72036"/>
    <lineage>
        <taxon>Eukaryota</taxon>
        <taxon>Metazoa</taxon>
        <taxon>Ecdysozoa</taxon>
        <taxon>Arthropoda</taxon>
        <taxon>Crustacea</taxon>
        <taxon>Multicrustacea</taxon>
        <taxon>Hexanauplia</taxon>
        <taxon>Copepoda</taxon>
        <taxon>Siphonostomatoida</taxon>
        <taxon>Caligidae</taxon>
        <taxon>Lepeophtheirus</taxon>
    </lineage>
</organism>
<dbReference type="OrthoDB" id="515887at2759"/>
<feature type="transmembrane region" description="Helical" evidence="6">
    <location>
        <begin position="295"/>
        <end position="315"/>
    </location>
</feature>
<evidence type="ECO:0000256" key="6">
    <source>
        <dbReference type="SAM" id="Phobius"/>
    </source>
</evidence>
<dbReference type="AlphaFoldDB" id="A0A0K2USL4"/>
<sequence length="554" mass="62746">MKIKSNTSILKLHYFIHGAGASPINPYITIIIKQLGMNVATMGPVLLFIQILGLIFKPIFGILMDRSHKKTLVFQIAIAGTLLYYGFNILPKNGTFEEVFNLNVECGDSHNLKAIVTESKVPDLCLKHRFNSLYRDTSVHCDFHCTDSKFSDFRFKGSFVGSKVDMINRGHLRIFLDHRLDHACNSQLKCSTRCPQFPEVEKVMNSYLNGMRYYFIVFIWIVGHVSFSIVNSVQDAVCQKICRNSVNAEKKEENKVYYGQQRTWNSIGWGISALLMGKLMDIYNQDKLLFDYSPVFNSMLILWTLDIIVIGFLQIPDDARDNTKSYNNIRNVNQLKAVYTLITTNQSVISFLLYVTFVGFCYGAMHIHFIFLEDLGQRNDCNGFIAMKTLQGIVLLFHTLGEFPVFLLSHKVEEKIGCKGMMSVVLLTFSVRFLYYSSIESPWSILFIELSNGLTTGLFWPAISSYAVSLAPTNASATMLTVTYAVFEACGVGIGSLVATKLYADLGGRMVFTIYGIFAFFIFLSHGIVQIYMNKVESNELKNKTKDNTYTTLL</sequence>
<comment type="subcellular location">
    <subcellularLocation>
        <location evidence="1">Membrane</location>
        <topology evidence="1">Multi-pass membrane protein</topology>
    </subcellularLocation>
</comment>
<feature type="transmembrane region" description="Helical" evidence="6">
    <location>
        <begin position="38"/>
        <end position="60"/>
    </location>
</feature>
<feature type="transmembrane region" description="Helical" evidence="6">
    <location>
        <begin position="420"/>
        <end position="437"/>
    </location>
</feature>
<keyword evidence="4 6" id="KW-1133">Transmembrane helix</keyword>
<feature type="transmembrane region" description="Helical" evidence="6">
    <location>
        <begin position="475"/>
        <end position="498"/>
    </location>
</feature>
<dbReference type="InterPro" id="IPR051717">
    <property type="entry name" value="MFS_MFSD6"/>
</dbReference>
<dbReference type="PANTHER" id="PTHR16172:SF37">
    <property type="entry name" value="RE36877P"/>
    <property type="match status" value="1"/>
</dbReference>
<dbReference type="GO" id="GO:0022857">
    <property type="term" value="F:transmembrane transporter activity"/>
    <property type="evidence" value="ECO:0007669"/>
    <property type="project" value="InterPro"/>
</dbReference>
<evidence type="ECO:0000256" key="3">
    <source>
        <dbReference type="ARBA" id="ARBA00022692"/>
    </source>
</evidence>
<evidence type="ECO:0000256" key="4">
    <source>
        <dbReference type="ARBA" id="ARBA00022989"/>
    </source>
</evidence>
<accession>A0A0K2USL4</accession>
<feature type="transmembrane region" description="Helical" evidence="6">
    <location>
        <begin position="351"/>
        <end position="372"/>
    </location>
</feature>
<feature type="domain" description="Major facilitator superfamily (MFS) profile" evidence="7">
    <location>
        <begin position="347"/>
        <end position="554"/>
    </location>
</feature>
<protein>
    <recommendedName>
        <fullName evidence="7">Major facilitator superfamily (MFS) profile domain-containing protein</fullName>
    </recommendedName>
</protein>
<dbReference type="InterPro" id="IPR020846">
    <property type="entry name" value="MFS_dom"/>
</dbReference>
<reference evidence="8" key="1">
    <citation type="submission" date="2014-05" db="EMBL/GenBank/DDBJ databases">
        <authorList>
            <person name="Chronopoulou M."/>
        </authorList>
    </citation>
    <scope>NUCLEOTIDE SEQUENCE</scope>
    <source>
        <tissue evidence="8">Whole organism</tissue>
    </source>
</reference>
<evidence type="ECO:0000259" key="7">
    <source>
        <dbReference type="PROSITE" id="PS50850"/>
    </source>
</evidence>
<evidence type="ECO:0000256" key="1">
    <source>
        <dbReference type="ARBA" id="ARBA00004141"/>
    </source>
</evidence>
<evidence type="ECO:0000256" key="5">
    <source>
        <dbReference type="ARBA" id="ARBA00023136"/>
    </source>
</evidence>
<keyword evidence="5 6" id="KW-0472">Membrane</keyword>
<feature type="transmembrane region" description="Helical" evidence="6">
    <location>
        <begin position="72"/>
        <end position="90"/>
    </location>
</feature>
<feature type="transmembrane region" description="Helical" evidence="6">
    <location>
        <begin position="213"/>
        <end position="233"/>
    </location>
</feature>
<feature type="transmembrane region" description="Helical" evidence="6">
    <location>
        <begin position="384"/>
        <end position="408"/>
    </location>
</feature>
<dbReference type="InterPro" id="IPR024989">
    <property type="entry name" value="MFS_assoc_dom"/>
</dbReference>
<evidence type="ECO:0000256" key="2">
    <source>
        <dbReference type="ARBA" id="ARBA00005241"/>
    </source>
</evidence>
<dbReference type="PROSITE" id="PS50850">
    <property type="entry name" value="MFS"/>
    <property type="match status" value="1"/>
</dbReference>
<feature type="transmembrane region" description="Helical" evidence="6">
    <location>
        <begin position="443"/>
        <end position="463"/>
    </location>
</feature>
<dbReference type="InterPro" id="IPR036259">
    <property type="entry name" value="MFS_trans_sf"/>
</dbReference>
<dbReference type="EMBL" id="HACA01023684">
    <property type="protein sequence ID" value="CDW41045.1"/>
    <property type="molecule type" value="Transcribed_RNA"/>
</dbReference>
<feature type="transmembrane region" description="Helical" evidence="6">
    <location>
        <begin position="12"/>
        <end position="32"/>
    </location>
</feature>